<dbReference type="Proteomes" id="UP000054217">
    <property type="component" value="Unassembled WGS sequence"/>
</dbReference>
<proteinExistence type="predicted"/>
<keyword evidence="1" id="KW-0812">Transmembrane</keyword>
<dbReference type="InParanoid" id="A0A0C3PEL1"/>
<feature type="transmembrane region" description="Helical" evidence="1">
    <location>
        <begin position="50"/>
        <end position="68"/>
    </location>
</feature>
<evidence type="ECO:0000313" key="3">
    <source>
        <dbReference type="Proteomes" id="UP000054217"/>
    </source>
</evidence>
<reference evidence="2 3" key="1">
    <citation type="submission" date="2014-04" db="EMBL/GenBank/DDBJ databases">
        <authorList>
            <consortium name="DOE Joint Genome Institute"/>
            <person name="Kuo A."/>
            <person name="Kohler A."/>
            <person name="Costa M.D."/>
            <person name="Nagy L.G."/>
            <person name="Floudas D."/>
            <person name="Copeland A."/>
            <person name="Barry K.W."/>
            <person name="Cichocki N."/>
            <person name="Veneault-Fourrey C."/>
            <person name="LaButti K."/>
            <person name="Lindquist E.A."/>
            <person name="Lipzen A."/>
            <person name="Lundell T."/>
            <person name="Morin E."/>
            <person name="Murat C."/>
            <person name="Sun H."/>
            <person name="Tunlid A."/>
            <person name="Henrissat B."/>
            <person name="Grigoriev I.V."/>
            <person name="Hibbett D.S."/>
            <person name="Martin F."/>
            <person name="Nordberg H.P."/>
            <person name="Cantor M.N."/>
            <person name="Hua S.X."/>
        </authorList>
    </citation>
    <scope>NUCLEOTIDE SEQUENCE [LARGE SCALE GENOMIC DNA]</scope>
    <source>
        <strain evidence="2 3">Marx 270</strain>
    </source>
</reference>
<organism evidence="2 3">
    <name type="scientific">Pisolithus tinctorius Marx 270</name>
    <dbReference type="NCBI Taxonomy" id="870435"/>
    <lineage>
        <taxon>Eukaryota</taxon>
        <taxon>Fungi</taxon>
        <taxon>Dikarya</taxon>
        <taxon>Basidiomycota</taxon>
        <taxon>Agaricomycotina</taxon>
        <taxon>Agaricomycetes</taxon>
        <taxon>Agaricomycetidae</taxon>
        <taxon>Boletales</taxon>
        <taxon>Sclerodermatineae</taxon>
        <taxon>Pisolithaceae</taxon>
        <taxon>Pisolithus</taxon>
    </lineage>
</organism>
<evidence type="ECO:0000313" key="2">
    <source>
        <dbReference type="EMBL" id="KIO06681.1"/>
    </source>
</evidence>
<gene>
    <name evidence="2" type="ORF">M404DRAFT_998807</name>
</gene>
<dbReference type="HOGENOM" id="CLU_095057_1_1_1"/>
<accession>A0A0C3PEL1</accession>
<keyword evidence="3" id="KW-1185">Reference proteome</keyword>
<dbReference type="OrthoDB" id="2501127at2759"/>
<keyword evidence="1" id="KW-0472">Membrane</keyword>
<evidence type="ECO:0000256" key="1">
    <source>
        <dbReference type="SAM" id="Phobius"/>
    </source>
</evidence>
<protein>
    <recommendedName>
        <fullName evidence="4">MARVEL domain-containing protein</fullName>
    </recommendedName>
</protein>
<keyword evidence="1" id="KW-1133">Transmembrane helix</keyword>
<name>A0A0C3PEL1_PISTI</name>
<feature type="transmembrane region" description="Helical" evidence="1">
    <location>
        <begin position="7"/>
        <end position="30"/>
    </location>
</feature>
<feature type="transmembrane region" description="Helical" evidence="1">
    <location>
        <begin position="125"/>
        <end position="158"/>
    </location>
</feature>
<dbReference type="STRING" id="870435.A0A0C3PEL1"/>
<evidence type="ECO:0008006" key="4">
    <source>
        <dbReference type="Google" id="ProtNLM"/>
    </source>
</evidence>
<reference evidence="3" key="2">
    <citation type="submission" date="2015-01" db="EMBL/GenBank/DDBJ databases">
        <title>Evolutionary Origins and Diversification of the Mycorrhizal Mutualists.</title>
        <authorList>
            <consortium name="DOE Joint Genome Institute"/>
            <consortium name="Mycorrhizal Genomics Consortium"/>
            <person name="Kohler A."/>
            <person name="Kuo A."/>
            <person name="Nagy L.G."/>
            <person name="Floudas D."/>
            <person name="Copeland A."/>
            <person name="Barry K.W."/>
            <person name="Cichocki N."/>
            <person name="Veneault-Fourrey C."/>
            <person name="LaButti K."/>
            <person name="Lindquist E.A."/>
            <person name="Lipzen A."/>
            <person name="Lundell T."/>
            <person name="Morin E."/>
            <person name="Murat C."/>
            <person name="Riley R."/>
            <person name="Ohm R."/>
            <person name="Sun H."/>
            <person name="Tunlid A."/>
            <person name="Henrissat B."/>
            <person name="Grigoriev I.V."/>
            <person name="Hibbett D.S."/>
            <person name="Martin F."/>
        </authorList>
    </citation>
    <scope>NUCLEOTIDE SEQUENCE [LARGE SCALE GENOMIC DNA]</scope>
    <source>
        <strain evidence="3">Marx 270</strain>
    </source>
</reference>
<sequence>MIHGFRVFLYILLFIFSAVVMSLCAVRLHYTLNLSPFDPLNYGVSFYDPIIIELLVTSILSMFWSFLIGRTIHKRMERRFINTFATELIGLFVLFLLWIVGAAIASRTGNPPDPDTHWGNLSSCWVYSSCRVLTAMLAFAWVSWVVVLALFVTSFLFASANKAFRDPLHGRWDRRATHYGSTPMRNLP</sequence>
<feature type="transmembrane region" description="Helical" evidence="1">
    <location>
        <begin position="80"/>
        <end position="105"/>
    </location>
</feature>
<dbReference type="AlphaFoldDB" id="A0A0C3PEL1"/>
<dbReference type="EMBL" id="KN831962">
    <property type="protein sequence ID" value="KIO06681.1"/>
    <property type="molecule type" value="Genomic_DNA"/>
</dbReference>